<evidence type="ECO:0000313" key="21">
    <source>
        <dbReference type="EMBL" id="MCJ2179653.1"/>
    </source>
</evidence>
<evidence type="ECO:0000259" key="20">
    <source>
        <dbReference type="PROSITE" id="PS51196"/>
    </source>
</evidence>
<evidence type="ECO:0000256" key="7">
    <source>
        <dbReference type="ARBA" id="ARBA00022519"/>
    </source>
</evidence>
<keyword evidence="15 16" id="KW-0472">Membrane</keyword>
<comment type="function">
    <text evidence="16">Part of the Sec protein translocase complex. Interacts with the SecYEG preprotein conducting channel. Has a central role in coupling the hydrolysis of ATP to the transfer of proteins into and across the cell membrane, serving both as a receptor for the preprotein-SecB complex and as an ATP-driven molecular motor driving the stepwise translocation of polypeptide chains across the membrane.</text>
</comment>
<dbReference type="SUPFAM" id="SSF81767">
    <property type="entry name" value="Pre-protein crosslinking domain of SecA"/>
    <property type="match status" value="1"/>
</dbReference>
<evidence type="ECO:0000256" key="3">
    <source>
        <dbReference type="ARBA" id="ARBA00007650"/>
    </source>
</evidence>
<comment type="catalytic activity">
    <reaction evidence="16">
        <text>ATP + H2O + cellular proteinSide 1 = ADP + phosphate + cellular proteinSide 2.</text>
        <dbReference type="EC" id="7.4.2.8"/>
    </reaction>
</comment>
<dbReference type="SUPFAM" id="SSF52540">
    <property type="entry name" value="P-loop containing nucleoside triphosphate hydrolases"/>
    <property type="match status" value="2"/>
</dbReference>
<dbReference type="InterPro" id="IPR004027">
    <property type="entry name" value="SEC_C_motif"/>
</dbReference>
<dbReference type="PROSITE" id="PS51196">
    <property type="entry name" value="SECA_MOTOR_DEAD"/>
    <property type="match status" value="1"/>
</dbReference>
<dbReference type="Pfam" id="PF21090">
    <property type="entry name" value="P-loop_SecA"/>
    <property type="match status" value="1"/>
</dbReference>
<keyword evidence="5 16" id="KW-1003">Cell membrane</keyword>
<dbReference type="PROSITE" id="PS51192">
    <property type="entry name" value="HELICASE_ATP_BIND_1"/>
    <property type="match status" value="1"/>
</dbReference>
<evidence type="ECO:0000256" key="10">
    <source>
        <dbReference type="ARBA" id="ARBA00022833"/>
    </source>
</evidence>
<evidence type="ECO:0000256" key="16">
    <source>
        <dbReference type="HAMAP-Rule" id="MF_01382"/>
    </source>
</evidence>
<feature type="domain" description="Helicase ATP-binding" evidence="18">
    <location>
        <begin position="89"/>
        <end position="248"/>
    </location>
</feature>
<evidence type="ECO:0000256" key="9">
    <source>
        <dbReference type="ARBA" id="ARBA00022741"/>
    </source>
</evidence>
<keyword evidence="8" id="KW-0479">Metal-binding</keyword>
<evidence type="ECO:0000256" key="17">
    <source>
        <dbReference type="RuleBase" id="RU003874"/>
    </source>
</evidence>
<dbReference type="Gene3D" id="3.10.450.50">
    <property type="match status" value="1"/>
</dbReference>
<evidence type="ECO:0000259" key="19">
    <source>
        <dbReference type="PROSITE" id="PS51194"/>
    </source>
</evidence>
<dbReference type="PANTHER" id="PTHR30612:SF0">
    <property type="entry name" value="CHLOROPLAST PROTEIN-TRANSPORTING ATPASE"/>
    <property type="match status" value="1"/>
</dbReference>
<dbReference type="InterPro" id="IPR020937">
    <property type="entry name" value="SecA_CS"/>
</dbReference>
<dbReference type="PANTHER" id="PTHR30612">
    <property type="entry name" value="SECA INNER MEMBRANE COMPONENT OF SEC PROTEIN SECRETION SYSTEM"/>
    <property type="match status" value="1"/>
</dbReference>
<organism evidence="21 22">
    <name type="scientific">Novosphingobium album</name>
    <name type="common">ex Hu et al. 2023</name>
    <dbReference type="NCBI Taxonomy" id="2930093"/>
    <lineage>
        <taxon>Bacteria</taxon>
        <taxon>Pseudomonadati</taxon>
        <taxon>Pseudomonadota</taxon>
        <taxon>Alphaproteobacteria</taxon>
        <taxon>Sphingomonadales</taxon>
        <taxon>Sphingomonadaceae</taxon>
        <taxon>Novosphingobium</taxon>
    </lineage>
</organism>
<dbReference type="NCBIfam" id="NF009538">
    <property type="entry name" value="PRK12904.1"/>
    <property type="match status" value="1"/>
</dbReference>
<dbReference type="NCBIfam" id="TIGR00963">
    <property type="entry name" value="secA"/>
    <property type="match status" value="1"/>
</dbReference>
<reference evidence="21" key="1">
    <citation type="submission" date="2022-03" db="EMBL/GenBank/DDBJ databases">
        <title>Identification of a novel bacterium isolated from mangrove sediments.</title>
        <authorList>
            <person name="Pan X."/>
        </authorList>
    </citation>
    <scope>NUCLEOTIDE SEQUENCE</scope>
    <source>
        <strain evidence="21">B2580</strain>
    </source>
</reference>
<evidence type="ECO:0000256" key="4">
    <source>
        <dbReference type="ARBA" id="ARBA00022448"/>
    </source>
</evidence>
<feature type="binding site" evidence="16">
    <location>
        <begin position="105"/>
        <end position="109"/>
    </location>
    <ligand>
        <name>ATP</name>
        <dbReference type="ChEBI" id="CHEBI:30616"/>
    </ligand>
</feature>
<dbReference type="InterPro" id="IPR036670">
    <property type="entry name" value="SecA_X-link_sf"/>
</dbReference>
<dbReference type="EMBL" id="JALHLE010000021">
    <property type="protein sequence ID" value="MCJ2179653.1"/>
    <property type="molecule type" value="Genomic_DNA"/>
</dbReference>
<keyword evidence="7" id="KW-0997">Cell inner membrane</keyword>
<dbReference type="RefSeq" id="WP_243994676.1">
    <property type="nucleotide sequence ID" value="NZ_JALHLE010000021.1"/>
</dbReference>
<dbReference type="SUPFAM" id="SSF81886">
    <property type="entry name" value="Helical scaffold and wing domains of SecA"/>
    <property type="match status" value="1"/>
</dbReference>
<proteinExistence type="inferred from homology"/>
<dbReference type="Proteomes" id="UP001162880">
    <property type="component" value="Unassembled WGS sequence"/>
</dbReference>
<dbReference type="InterPro" id="IPR001650">
    <property type="entry name" value="Helicase_C-like"/>
</dbReference>
<sequence length="912" mass="101743">MLGAIVKSIFGSSNDRYVKSLDKIVQQINAFESSLEAMSDEELGAQTVKFRELLAGGSTLDQIMPEAFATVREASKRVFGMRHFDVQMIGGIVLHRGEIAEMRTGEGKTLVATTATYLNALEGKGVHVVTVNDYLARRDAEHMGRLHNFLGLTIGVIVPNLNEYERREAYGADITYGTNNEFGFDYLRDNMKHERSQMVQRPFNFAIVDEVDSILIDEARTPLIISGPTDDKSELYIAVDAIVKQLADEDYEKDEKTKNITLTEDGVEKAERILENAGLLVGSNLYDVENTQVVHHLDQALKAVVMFKRDTDYVVKDGKVVIIDEFTGRMMDGRRWSNGLHQAVEAKEGVKIEPENQTLASITFQNYFRMYPKLSGMTGTAATEAAEFYDIYKMNVVTIPTNLPIMRVDEEDEFYKNTLDKFGAIAKLIREKHEKGQPVLVGTVSIEKSELLSDFLNKEGVKHSVLNARFHEMEAHIVAQAGRLGGVTVATNMAGRGTDIQLGGNVDFRVEDELKDMAEGPEREAAIARIKMEVAEEKQKVLDAGGLCVIGTERHESRRIDNQLRGRSGRQGDPGLSKFYLCLEDDLLRIFGPDTLFAKMMNSNLADGEAIGSKWLSKAIETAQKKVEARNYEVRKQVVEYDDVMNDQRKVIYEQRADIMDAEAVDDVVVDMRHDTINALVADTCPQGSYPEHWNIEGLKEKVKENLAIDIPIEAWLDEAGIEPEVVEERITELADAHMAAKMAQDDPAIWRQVEKSILLDRLDHYWKEHLATLDALRQVVFLRAYAQRTPINEYKQEAFGLFERMLDTIREDVTRILSVSELRMPEPQDLPELPDFLTGHIDPLTGFDNSDDADGSGGQAALFGSLAGSPQAAVGPGASGENPYADLPISRNAPCPCGSGNKYKHCHGALV</sequence>
<evidence type="ECO:0000256" key="8">
    <source>
        <dbReference type="ARBA" id="ARBA00022723"/>
    </source>
</evidence>
<dbReference type="SMART" id="SM00958">
    <property type="entry name" value="SecA_PP_bind"/>
    <property type="match status" value="1"/>
</dbReference>
<evidence type="ECO:0000256" key="2">
    <source>
        <dbReference type="ARBA" id="ARBA00004170"/>
    </source>
</evidence>
<dbReference type="Pfam" id="PF07516">
    <property type="entry name" value="SecA_SW"/>
    <property type="match status" value="1"/>
</dbReference>
<dbReference type="InterPro" id="IPR011130">
    <property type="entry name" value="SecA_preprotein_X-link_dom"/>
</dbReference>
<dbReference type="Pfam" id="PF02810">
    <property type="entry name" value="SEC-C"/>
    <property type="match status" value="1"/>
</dbReference>
<dbReference type="InterPro" id="IPR044722">
    <property type="entry name" value="SecA_SF2_C"/>
</dbReference>
<evidence type="ECO:0000256" key="15">
    <source>
        <dbReference type="ARBA" id="ARBA00023136"/>
    </source>
</evidence>
<dbReference type="InterPro" id="IPR011115">
    <property type="entry name" value="SecA_DEAD"/>
</dbReference>
<evidence type="ECO:0000256" key="11">
    <source>
        <dbReference type="ARBA" id="ARBA00022840"/>
    </source>
</evidence>
<dbReference type="PROSITE" id="PS01312">
    <property type="entry name" value="SECA"/>
    <property type="match status" value="1"/>
</dbReference>
<dbReference type="Gene3D" id="3.40.50.300">
    <property type="entry name" value="P-loop containing nucleotide triphosphate hydrolases"/>
    <property type="match status" value="2"/>
</dbReference>
<keyword evidence="12 16" id="KW-0653">Protein transport</keyword>
<keyword evidence="14 16" id="KW-0811">Translocation</keyword>
<evidence type="ECO:0000313" key="22">
    <source>
        <dbReference type="Proteomes" id="UP001162880"/>
    </source>
</evidence>
<dbReference type="InterPro" id="IPR011116">
    <property type="entry name" value="SecA_Wing/Scaffold"/>
</dbReference>
<feature type="binding site" evidence="16">
    <location>
        <position position="499"/>
    </location>
    <ligand>
        <name>ATP</name>
        <dbReference type="ChEBI" id="CHEBI:30616"/>
    </ligand>
</feature>
<feature type="domain" description="SecA family profile" evidence="20">
    <location>
        <begin position="3"/>
        <end position="612"/>
    </location>
</feature>
<dbReference type="EC" id="7.4.2.8" evidence="16"/>
<feature type="binding site" evidence="16">
    <location>
        <position position="87"/>
    </location>
    <ligand>
        <name>ATP</name>
        <dbReference type="ChEBI" id="CHEBI:30616"/>
    </ligand>
</feature>
<keyword evidence="11 16" id="KW-0067">ATP-binding</keyword>
<dbReference type="InterPro" id="IPR000185">
    <property type="entry name" value="SecA"/>
</dbReference>
<dbReference type="Pfam" id="PF01043">
    <property type="entry name" value="SecA_PP_bind"/>
    <property type="match status" value="1"/>
</dbReference>
<comment type="cofactor">
    <cofactor evidence="1">
        <name>Zn(2+)</name>
        <dbReference type="ChEBI" id="CHEBI:29105"/>
    </cofactor>
</comment>
<evidence type="ECO:0000256" key="13">
    <source>
        <dbReference type="ARBA" id="ARBA00022967"/>
    </source>
</evidence>
<dbReference type="SMART" id="SM00957">
    <property type="entry name" value="SecA_DEAD"/>
    <property type="match status" value="1"/>
</dbReference>
<accession>A0ABT0B3U6</accession>
<comment type="subcellular location">
    <subcellularLocation>
        <location evidence="16">Cell membrane</location>
        <topology evidence="16">Peripheral membrane protein</topology>
        <orientation evidence="16">Cytoplasmic side</orientation>
    </subcellularLocation>
    <subcellularLocation>
        <location evidence="16">Cytoplasm</location>
    </subcellularLocation>
    <subcellularLocation>
        <location evidence="2">Membrane</location>
        <topology evidence="2">Peripheral membrane protein</topology>
    </subcellularLocation>
    <text evidence="16">Distribution is 50-50.</text>
</comment>
<comment type="similarity">
    <text evidence="3 16 17">Belongs to the SecA family.</text>
</comment>
<dbReference type="Pfam" id="PF07517">
    <property type="entry name" value="SecA_DEAD"/>
    <property type="match status" value="1"/>
</dbReference>
<dbReference type="InterPro" id="IPR014018">
    <property type="entry name" value="SecA_motor_DEAD"/>
</dbReference>
<dbReference type="Gene3D" id="3.90.1440.10">
    <property type="entry name" value="SecA, preprotein cross-linking domain"/>
    <property type="match status" value="1"/>
</dbReference>
<name>A0ABT0B3U6_9SPHN</name>
<dbReference type="CDD" id="cd18803">
    <property type="entry name" value="SF2_C_secA"/>
    <property type="match status" value="1"/>
</dbReference>
<keyword evidence="22" id="KW-1185">Reference proteome</keyword>
<evidence type="ECO:0000256" key="5">
    <source>
        <dbReference type="ARBA" id="ARBA00022475"/>
    </source>
</evidence>
<dbReference type="HAMAP" id="MF_01382">
    <property type="entry name" value="SecA"/>
    <property type="match status" value="1"/>
</dbReference>
<dbReference type="InterPro" id="IPR014001">
    <property type="entry name" value="Helicase_ATP-bd"/>
</dbReference>
<keyword evidence="10" id="KW-0862">Zinc</keyword>
<protein>
    <recommendedName>
        <fullName evidence="16 17">Protein translocase subunit SecA</fullName>
        <ecNumber evidence="16">7.4.2.8</ecNumber>
    </recommendedName>
</protein>
<dbReference type="CDD" id="cd17928">
    <property type="entry name" value="DEXDc_SecA"/>
    <property type="match status" value="1"/>
</dbReference>
<dbReference type="InterPro" id="IPR036266">
    <property type="entry name" value="SecA_Wing/Scaffold_sf"/>
</dbReference>
<dbReference type="PROSITE" id="PS51194">
    <property type="entry name" value="HELICASE_CTER"/>
    <property type="match status" value="1"/>
</dbReference>
<evidence type="ECO:0000256" key="14">
    <source>
        <dbReference type="ARBA" id="ARBA00023010"/>
    </source>
</evidence>
<keyword evidence="4 16" id="KW-0813">Transport</keyword>
<evidence type="ECO:0000259" key="18">
    <source>
        <dbReference type="PROSITE" id="PS51192"/>
    </source>
</evidence>
<dbReference type="PRINTS" id="PR00906">
    <property type="entry name" value="SECA"/>
</dbReference>
<evidence type="ECO:0000256" key="1">
    <source>
        <dbReference type="ARBA" id="ARBA00001947"/>
    </source>
</evidence>
<evidence type="ECO:0000256" key="12">
    <source>
        <dbReference type="ARBA" id="ARBA00022927"/>
    </source>
</evidence>
<keyword evidence="13 16" id="KW-1278">Translocase</keyword>
<feature type="domain" description="Helicase C-terminal" evidence="19">
    <location>
        <begin position="424"/>
        <end position="628"/>
    </location>
</feature>
<dbReference type="Gene3D" id="1.10.3060.10">
    <property type="entry name" value="Helical scaffold and wing domains of SecA"/>
    <property type="match status" value="1"/>
</dbReference>
<gene>
    <name evidence="16 21" type="primary">secA</name>
    <name evidence="21" type="ORF">MTR64_13855</name>
</gene>
<evidence type="ECO:0000256" key="6">
    <source>
        <dbReference type="ARBA" id="ARBA00022490"/>
    </source>
</evidence>
<dbReference type="InterPro" id="IPR027417">
    <property type="entry name" value="P-loop_NTPase"/>
</dbReference>
<keyword evidence="6 16" id="KW-0963">Cytoplasm</keyword>
<comment type="caution">
    <text evidence="21">The sequence shown here is derived from an EMBL/GenBank/DDBJ whole genome shotgun (WGS) entry which is preliminary data.</text>
</comment>
<keyword evidence="9 16" id="KW-0547">Nucleotide-binding</keyword>
<comment type="subunit">
    <text evidence="16">Monomer and homodimer. Part of the essential Sec protein translocation apparatus which comprises SecA, SecYEG and auxiliary proteins SecDF-YajC and YidC.</text>
</comment>